<dbReference type="Gene3D" id="3.40.1110.10">
    <property type="entry name" value="Calcium-transporting ATPase, cytoplasmic domain N"/>
    <property type="match status" value="1"/>
</dbReference>
<evidence type="ECO:0000256" key="9">
    <source>
        <dbReference type="ARBA" id="ARBA00022840"/>
    </source>
</evidence>
<dbReference type="CDD" id="cd00371">
    <property type="entry name" value="HMA"/>
    <property type="match status" value="1"/>
</dbReference>
<dbReference type="InterPro" id="IPR001757">
    <property type="entry name" value="P_typ_ATPase"/>
</dbReference>
<dbReference type="NCBIfam" id="TIGR01494">
    <property type="entry name" value="ATPase_P-type"/>
    <property type="match status" value="1"/>
</dbReference>
<feature type="transmembrane region" description="Helical" evidence="16">
    <location>
        <begin position="666"/>
        <end position="685"/>
    </location>
</feature>
<dbReference type="InterPro" id="IPR027256">
    <property type="entry name" value="P-typ_ATPase_IB"/>
</dbReference>
<evidence type="ECO:0000256" key="7">
    <source>
        <dbReference type="ARBA" id="ARBA00022723"/>
    </source>
</evidence>
<feature type="transmembrane region" description="Helical" evidence="16">
    <location>
        <begin position="352"/>
        <end position="372"/>
    </location>
</feature>
<dbReference type="GO" id="GO:0005524">
    <property type="term" value="F:ATP binding"/>
    <property type="evidence" value="ECO:0007669"/>
    <property type="project" value="UniProtKB-UniRule"/>
</dbReference>
<evidence type="ECO:0000256" key="10">
    <source>
        <dbReference type="ARBA" id="ARBA00022967"/>
    </source>
</evidence>
<dbReference type="GO" id="GO:0046872">
    <property type="term" value="F:metal ion binding"/>
    <property type="evidence" value="ECO:0007669"/>
    <property type="project" value="UniProtKB-KW"/>
</dbReference>
<keyword evidence="4" id="KW-0104">Cadmium</keyword>
<evidence type="ECO:0000256" key="8">
    <source>
        <dbReference type="ARBA" id="ARBA00022741"/>
    </source>
</evidence>
<dbReference type="FunFam" id="2.70.150.10:FF:000002">
    <property type="entry name" value="Copper-transporting ATPase 1, putative"/>
    <property type="match status" value="1"/>
</dbReference>
<dbReference type="KEGG" id="slz:B5P37_10630"/>
<evidence type="ECO:0000256" key="6">
    <source>
        <dbReference type="ARBA" id="ARBA00022692"/>
    </source>
</evidence>
<feature type="transmembrane region" description="Helical" evidence="16">
    <location>
        <begin position="101"/>
        <end position="119"/>
    </location>
</feature>
<keyword evidence="6 16" id="KW-0812">Transmembrane</keyword>
<dbReference type="InterPro" id="IPR023299">
    <property type="entry name" value="ATPase_P-typ_cyto_dom_N"/>
</dbReference>
<comment type="similarity">
    <text evidence="2 16">Belongs to the cation transport ATPase (P-type) (TC 3.A.3) family. Type IB subfamily.</text>
</comment>
<dbReference type="Gene3D" id="3.30.70.100">
    <property type="match status" value="1"/>
</dbReference>
<evidence type="ECO:0000256" key="11">
    <source>
        <dbReference type="ARBA" id="ARBA00022989"/>
    </source>
</evidence>
<protein>
    <recommendedName>
        <fullName evidence="14">Cd(2+)-exporting ATPase</fullName>
        <ecNumber evidence="14">7.2.2.21</ecNumber>
    </recommendedName>
</protein>
<dbReference type="NCBIfam" id="TIGR01511">
    <property type="entry name" value="ATPase-IB1_Cu"/>
    <property type="match status" value="1"/>
</dbReference>
<reference evidence="18 19" key="1">
    <citation type="submission" date="2017-04" db="EMBL/GenBank/DDBJ databases">
        <authorList>
            <person name="Veseli I.A."/>
            <person name="Tang C."/>
            <person name="Pombert J.-F."/>
        </authorList>
    </citation>
    <scope>NUCLEOTIDE SEQUENCE [LARGE SCALE GENOMIC DNA]</scope>
    <source>
        <strain evidence="18 19">ATCC 700373</strain>
    </source>
</reference>
<comment type="catalytic activity">
    <reaction evidence="15">
        <text>Cd(2+)(in) + ATP + H2O = Cd(2+)(out) + ADP + phosphate + H(+)</text>
        <dbReference type="Rhea" id="RHEA:12132"/>
        <dbReference type="ChEBI" id="CHEBI:15377"/>
        <dbReference type="ChEBI" id="CHEBI:15378"/>
        <dbReference type="ChEBI" id="CHEBI:30616"/>
        <dbReference type="ChEBI" id="CHEBI:43474"/>
        <dbReference type="ChEBI" id="CHEBI:48775"/>
        <dbReference type="ChEBI" id="CHEBI:456216"/>
        <dbReference type="EC" id="7.2.2.21"/>
    </reaction>
</comment>
<dbReference type="RefSeq" id="WP_085238187.1">
    <property type="nucleotide sequence ID" value="NZ_CP020773.1"/>
</dbReference>
<evidence type="ECO:0000256" key="2">
    <source>
        <dbReference type="ARBA" id="ARBA00006024"/>
    </source>
</evidence>
<evidence type="ECO:0000259" key="17">
    <source>
        <dbReference type="PROSITE" id="PS50846"/>
    </source>
</evidence>
<dbReference type="Gene3D" id="2.70.150.10">
    <property type="entry name" value="Calcium-transporting ATPase, cytoplasmic transduction domain A"/>
    <property type="match status" value="1"/>
</dbReference>
<evidence type="ECO:0000256" key="1">
    <source>
        <dbReference type="ARBA" id="ARBA00004651"/>
    </source>
</evidence>
<keyword evidence="13 16" id="KW-0472">Membrane</keyword>
<dbReference type="SFLD" id="SFLDG00002">
    <property type="entry name" value="C1.7:_P-type_atpase_like"/>
    <property type="match status" value="1"/>
</dbReference>
<evidence type="ECO:0000256" key="3">
    <source>
        <dbReference type="ARBA" id="ARBA00022448"/>
    </source>
</evidence>
<dbReference type="SUPFAM" id="SSF81665">
    <property type="entry name" value="Calcium ATPase, transmembrane domain M"/>
    <property type="match status" value="1"/>
</dbReference>
<dbReference type="InterPro" id="IPR006121">
    <property type="entry name" value="HMA_dom"/>
</dbReference>
<evidence type="ECO:0000256" key="4">
    <source>
        <dbReference type="ARBA" id="ARBA00022539"/>
    </source>
</evidence>
<dbReference type="InterPro" id="IPR059000">
    <property type="entry name" value="ATPase_P-type_domA"/>
</dbReference>
<accession>A0AAC9WMW4</accession>
<dbReference type="SFLD" id="SFLDS00003">
    <property type="entry name" value="Haloacid_Dehalogenase"/>
    <property type="match status" value="1"/>
</dbReference>
<keyword evidence="7 16" id="KW-0479">Metal-binding</keyword>
<keyword evidence="10" id="KW-1278">Translocase</keyword>
<dbReference type="Gene3D" id="3.40.50.1000">
    <property type="entry name" value="HAD superfamily/HAD-like"/>
    <property type="match status" value="1"/>
</dbReference>
<gene>
    <name evidence="18" type="ORF">B5P37_10630</name>
</gene>
<keyword evidence="16" id="KW-1003">Cell membrane</keyword>
<dbReference type="PROSITE" id="PS00154">
    <property type="entry name" value="ATPASE_E1_E2"/>
    <property type="match status" value="1"/>
</dbReference>
<evidence type="ECO:0000256" key="14">
    <source>
        <dbReference type="ARBA" id="ARBA00039103"/>
    </source>
</evidence>
<sequence length="718" mass="78438">MNQSRTTYKIEGLSCAHCAVKYERNVQQLDSVDQAQVNFGAAKIYVTGHPTIAELESAGAFENLKLTPDYQKSEKNHMGQPTHHDQGIIQKMRAFYERHSTICFATVVFLLGYISSFLIGEHELMTRLLFIVSILLSGGQLIIQGIKNLCRLEFDMQTLMTIAVIGGAILGQWGEVAAVVILFAISEALESFSMDKARQSMRSLMEIAPDEATVLRNGQQQQMPVEQVQQGDVLYIKPGQKIALDGIVISGQATVNQAAITGESMPIEKTEGMDVYAGTLNNDGVLEVRVTKVAHETTLAKMIQLVEEAQVKKLPVQALIEKFARYYTPAIMIIALLVALLPPLLFNQPFVTWIYQGLAVLVVGCPCALVIATPISIVSSIGNAAKNGVLIKGGIHLEQLSRMRAIAFDKTGTLTVGAPVVTVVESLTDHTPVDESIIGPIAAIETYSQHPIARAIVEYAQSHHHTFEQFHVTDFYSQTGQGVSANVDGQRYVIAQPQMFEAQLNHNMSARIQQLQTTGHTVVIAKKNEQLCVLIAMRDEVREQSLQAVQQLKKLGIQHTIMLTGDNGPTAKVIADQLGMTHVKANLLPEDKLNEIEYLEQHFGTVGMVGDGVNDAPALARASIGIAMGGASTDAALETADVALLSNDMSRLPFTYRLSQRTMRTIKVNIAFAIIIKLIALLLVIPGWLTLWIAVFSDMGATLIVALNALRLHYVKVS</sequence>
<dbReference type="InterPro" id="IPR008250">
    <property type="entry name" value="ATPase_P-typ_transduc_dom_A_sf"/>
</dbReference>
<evidence type="ECO:0000313" key="19">
    <source>
        <dbReference type="Proteomes" id="UP000242864"/>
    </source>
</evidence>
<dbReference type="GO" id="GO:0005886">
    <property type="term" value="C:plasma membrane"/>
    <property type="evidence" value="ECO:0007669"/>
    <property type="project" value="UniProtKB-SubCell"/>
</dbReference>
<organism evidence="18 19">
    <name type="scientific">Staphylococcus lutrae</name>
    <dbReference type="NCBI Taxonomy" id="155085"/>
    <lineage>
        <taxon>Bacteria</taxon>
        <taxon>Bacillati</taxon>
        <taxon>Bacillota</taxon>
        <taxon>Bacilli</taxon>
        <taxon>Bacillales</taxon>
        <taxon>Staphylococcaceae</taxon>
        <taxon>Staphylococcus</taxon>
    </lineage>
</organism>
<dbReference type="PANTHER" id="PTHR48085">
    <property type="entry name" value="CADMIUM/ZINC-TRANSPORTING ATPASE HMA2-RELATED"/>
    <property type="match status" value="1"/>
</dbReference>
<evidence type="ECO:0000256" key="15">
    <source>
        <dbReference type="ARBA" id="ARBA00049338"/>
    </source>
</evidence>
<dbReference type="AlphaFoldDB" id="A0AAC9WMW4"/>
<keyword evidence="11 16" id="KW-1133">Transmembrane helix</keyword>
<evidence type="ECO:0000256" key="16">
    <source>
        <dbReference type="RuleBase" id="RU362081"/>
    </source>
</evidence>
<dbReference type="SUPFAM" id="SSF81653">
    <property type="entry name" value="Calcium ATPase, transduction domain A"/>
    <property type="match status" value="1"/>
</dbReference>
<evidence type="ECO:0000256" key="12">
    <source>
        <dbReference type="ARBA" id="ARBA00023065"/>
    </source>
</evidence>
<dbReference type="SUPFAM" id="SSF56784">
    <property type="entry name" value="HAD-like"/>
    <property type="match status" value="1"/>
</dbReference>
<proteinExistence type="inferred from homology"/>
<dbReference type="Proteomes" id="UP000242864">
    <property type="component" value="Chromosome"/>
</dbReference>
<dbReference type="InterPro" id="IPR023214">
    <property type="entry name" value="HAD_sf"/>
</dbReference>
<evidence type="ECO:0000256" key="13">
    <source>
        <dbReference type="ARBA" id="ARBA00023136"/>
    </source>
</evidence>
<feature type="domain" description="HMA" evidence="17">
    <location>
        <begin position="4"/>
        <end position="67"/>
    </location>
</feature>
<dbReference type="Pfam" id="PF00403">
    <property type="entry name" value="HMA"/>
    <property type="match status" value="1"/>
</dbReference>
<keyword evidence="5" id="KW-0597">Phosphoprotein</keyword>
<dbReference type="InterPro" id="IPR044492">
    <property type="entry name" value="P_typ_ATPase_HD_dom"/>
</dbReference>
<feature type="transmembrane region" description="Helical" evidence="16">
    <location>
        <begin position="326"/>
        <end position="346"/>
    </location>
</feature>
<dbReference type="GO" id="GO:0016887">
    <property type="term" value="F:ATP hydrolysis activity"/>
    <property type="evidence" value="ECO:0007669"/>
    <property type="project" value="InterPro"/>
</dbReference>
<dbReference type="PROSITE" id="PS50846">
    <property type="entry name" value="HMA_2"/>
    <property type="match status" value="1"/>
</dbReference>
<dbReference type="PANTHER" id="PTHR48085:SF5">
    <property type="entry name" value="CADMIUM_ZINC-TRANSPORTING ATPASE HMA4-RELATED"/>
    <property type="match status" value="1"/>
</dbReference>
<comment type="subcellular location">
    <subcellularLocation>
        <location evidence="1">Cell membrane</location>
        <topology evidence="1">Multi-pass membrane protein</topology>
    </subcellularLocation>
</comment>
<feature type="transmembrane region" description="Helical" evidence="16">
    <location>
        <begin position="125"/>
        <end position="142"/>
    </location>
</feature>
<keyword evidence="9 16" id="KW-0067">ATP-binding</keyword>
<dbReference type="EMBL" id="CP020773">
    <property type="protein sequence ID" value="ARJ51737.1"/>
    <property type="molecule type" value="Genomic_DNA"/>
</dbReference>
<evidence type="ECO:0000256" key="5">
    <source>
        <dbReference type="ARBA" id="ARBA00022553"/>
    </source>
</evidence>
<name>A0AAC9WMW4_9STAP</name>
<dbReference type="InterPro" id="IPR036412">
    <property type="entry name" value="HAD-like_sf"/>
</dbReference>
<dbReference type="PRINTS" id="PR00119">
    <property type="entry name" value="CATATPASE"/>
</dbReference>
<dbReference type="NCBIfam" id="TIGR01525">
    <property type="entry name" value="ATPase-IB_hvy"/>
    <property type="match status" value="1"/>
</dbReference>
<dbReference type="InterPro" id="IPR051014">
    <property type="entry name" value="Cation_Transport_ATPase_IB"/>
</dbReference>
<dbReference type="EC" id="7.2.2.21" evidence="14"/>
<dbReference type="InterPro" id="IPR023298">
    <property type="entry name" value="ATPase_P-typ_TM_dom_sf"/>
</dbReference>
<dbReference type="SFLD" id="SFLDF00027">
    <property type="entry name" value="p-type_atpase"/>
    <property type="match status" value="1"/>
</dbReference>
<dbReference type="InterPro" id="IPR018303">
    <property type="entry name" value="ATPase_P-typ_P_site"/>
</dbReference>
<dbReference type="Pfam" id="PF00702">
    <property type="entry name" value="Hydrolase"/>
    <property type="match status" value="1"/>
</dbReference>
<dbReference type="GO" id="GO:0008551">
    <property type="term" value="F:P-type cadmium transporter activity"/>
    <property type="evidence" value="ECO:0007669"/>
    <property type="project" value="UniProtKB-EC"/>
</dbReference>
<keyword evidence="3" id="KW-0813">Transport</keyword>
<keyword evidence="12" id="KW-0406">Ion transport</keyword>
<keyword evidence="8 16" id="KW-0547">Nucleotide-binding</keyword>
<evidence type="ECO:0000313" key="18">
    <source>
        <dbReference type="EMBL" id="ARJ51737.1"/>
    </source>
</evidence>
<keyword evidence="19" id="KW-1185">Reference proteome</keyword>
<dbReference type="SUPFAM" id="SSF55008">
    <property type="entry name" value="HMA, heavy metal-associated domain"/>
    <property type="match status" value="1"/>
</dbReference>
<dbReference type="InterPro" id="IPR036163">
    <property type="entry name" value="HMA_dom_sf"/>
</dbReference>
<dbReference type="Pfam" id="PF00122">
    <property type="entry name" value="E1-E2_ATPase"/>
    <property type="match status" value="1"/>
</dbReference>
<dbReference type="PRINTS" id="PR00941">
    <property type="entry name" value="CDATPASE"/>
</dbReference>